<protein>
    <recommendedName>
        <fullName evidence="3">Lysine-N-methylase</fullName>
    </recommendedName>
</protein>
<dbReference type="EMBL" id="JAHVXZ010000001">
    <property type="protein sequence ID" value="MBW1256061.1"/>
    <property type="molecule type" value="Genomic_DNA"/>
</dbReference>
<evidence type="ECO:0008006" key="3">
    <source>
        <dbReference type="Google" id="ProtNLM"/>
    </source>
</evidence>
<comment type="caution">
    <text evidence="1">The sequence shown here is derived from an EMBL/GenBank/DDBJ whole genome shotgun (WGS) entry which is preliminary data.</text>
</comment>
<name>A0ABS6V9T6_9GAMM</name>
<reference evidence="1 2" key="1">
    <citation type="submission" date="2021-07" db="EMBL/GenBank/DDBJ databases">
        <title>A novel phosphonate cluster across the Pantoea species complex is important for pathogenicity in onion.</title>
        <authorList>
            <person name="Zhao M."/>
            <person name="Stice S."/>
            <person name="Shin G.Y."/>
            <person name="Coutinho T."/>
            <person name="Gitaitis R."/>
            <person name="Kvitko B."/>
            <person name="Dutta B."/>
        </authorList>
    </citation>
    <scope>NUCLEOTIDE SEQUENCE [LARGE SCALE GENOMIC DNA]</scope>
    <source>
        <strain evidence="1 2">BD 382</strain>
    </source>
</reference>
<dbReference type="RefSeq" id="WP_096010631.1">
    <property type="nucleotide sequence ID" value="NZ_CP193910.1"/>
</dbReference>
<sequence length="315" mass="35695">MELIENYRPEYVVRFDAMPAPCCCPSCRASEQDDWPRVSIKLKNQQRQSLNAGCETAATEILLNPQAFILHTTQTPCQDRRELTQWDENLNQQCINLAVHPALALETSLYAIGVLLSKAQHHQSNGQHDVQLLDTMGEQLSQLADNGILEQQHGMLPSIESNRIDALAQMGALRLNLNLPATQKMSMMLKLSELAVMSPSALQQRLRTLETLAASNTFFSEHPHILRNLLIYRLYGEVFPCGCGQHYGHAFLLLTRQIFELKMLCALWLEDHNRLMPRDLVILASAWFSWQQHKTPEADSEDSADYMLLCGLSLI</sequence>
<dbReference type="Proteomes" id="UP001197236">
    <property type="component" value="Unassembled WGS sequence"/>
</dbReference>
<keyword evidence="2" id="KW-1185">Reference proteome</keyword>
<proteinExistence type="predicted"/>
<evidence type="ECO:0000313" key="2">
    <source>
        <dbReference type="Proteomes" id="UP001197236"/>
    </source>
</evidence>
<accession>A0ABS6V9T6</accession>
<gene>
    <name evidence="1" type="ORF">KYI95_02380</name>
</gene>
<evidence type="ECO:0000313" key="1">
    <source>
        <dbReference type="EMBL" id="MBW1256061.1"/>
    </source>
</evidence>
<organism evidence="1 2">
    <name type="scientific">Pantoea allii</name>
    <dbReference type="NCBI Taxonomy" id="574096"/>
    <lineage>
        <taxon>Bacteria</taxon>
        <taxon>Pseudomonadati</taxon>
        <taxon>Pseudomonadota</taxon>
        <taxon>Gammaproteobacteria</taxon>
        <taxon>Enterobacterales</taxon>
        <taxon>Erwiniaceae</taxon>
        <taxon>Pantoea</taxon>
    </lineage>
</organism>